<keyword evidence="3" id="KW-1185">Reference proteome</keyword>
<feature type="transmembrane region" description="Helical" evidence="1">
    <location>
        <begin position="6"/>
        <end position="27"/>
    </location>
</feature>
<keyword evidence="1" id="KW-0812">Transmembrane</keyword>
<feature type="transmembrane region" description="Helical" evidence="1">
    <location>
        <begin position="63"/>
        <end position="83"/>
    </location>
</feature>
<evidence type="ECO:0000256" key="1">
    <source>
        <dbReference type="SAM" id="Phobius"/>
    </source>
</evidence>
<proteinExistence type="predicted"/>
<reference evidence="2" key="1">
    <citation type="journal article" date="2014" name="Int. J. Syst. Evol. Microbiol.">
        <title>Complete genome sequence of Corynebacterium casei LMG S-19264T (=DSM 44701T), isolated from a smear-ripened cheese.</title>
        <authorList>
            <consortium name="US DOE Joint Genome Institute (JGI-PGF)"/>
            <person name="Walter F."/>
            <person name="Albersmeier A."/>
            <person name="Kalinowski J."/>
            <person name="Ruckert C."/>
        </authorList>
    </citation>
    <scope>NUCLEOTIDE SEQUENCE</scope>
    <source>
        <strain evidence="2">CGMCC 1.12777</strain>
    </source>
</reference>
<dbReference type="AlphaFoldDB" id="A0A8J2ZY87"/>
<evidence type="ECO:0000313" key="3">
    <source>
        <dbReference type="Proteomes" id="UP000656813"/>
    </source>
</evidence>
<dbReference type="RefSeq" id="WP_188498350.1">
    <property type="nucleotide sequence ID" value="NZ_BMFV01000027.1"/>
</dbReference>
<sequence>MVWSAVISSLIAFIIFVVLIFSFKALLKRNESGFMHLLLALMFTCWLPIPLAVQKALGHPEPLLIGTGFGMLSLILLVFTMVLQASHLSYSAKQAMNHNQALWQERDNWMLGGMLAGTTELFADFLKGVWTVFLTVAFFAKGHSVMGVVGIIYSIVGVISVLLLINQTVVKEMPILAKLQSKLGFVYHNLETFVWYMVLTFWLVLCS</sequence>
<gene>
    <name evidence="2" type="ORF">GCM10007096_31570</name>
</gene>
<dbReference type="Proteomes" id="UP000656813">
    <property type="component" value="Unassembled WGS sequence"/>
</dbReference>
<reference evidence="2" key="2">
    <citation type="submission" date="2020-09" db="EMBL/GenBank/DDBJ databases">
        <authorList>
            <person name="Sun Q."/>
            <person name="Zhou Y."/>
        </authorList>
    </citation>
    <scope>NUCLEOTIDE SEQUENCE</scope>
    <source>
        <strain evidence="2">CGMCC 1.12777</strain>
    </source>
</reference>
<feature type="transmembrane region" description="Helical" evidence="1">
    <location>
        <begin position="34"/>
        <end position="51"/>
    </location>
</feature>
<feature type="transmembrane region" description="Helical" evidence="1">
    <location>
        <begin position="146"/>
        <end position="165"/>
    </location>
</feature>
<evidence type="ECO:0000313" key="2">
    <source>
        <dbReference type="EMBL" id="GGH85660.1"/>
    </source>
</evidence>
<keyword evidence="1" id="KW-1133">Transmembrane helix</keyword>
<protein>
    <submittedName>
        <fullName evidence="2">Uncharacterized protein</fullName>
    </submittedName>
</protein>
<feature type="transmembrane region" description="Helical" evidence="1">
    <location>
        <begin position="121"/>
        <end position="140"/>
    </location>
</feature>
<comment type="caution">
    <text evidence="2">The sequence shown here is derived from an EMBL/GenBank/DDBJ whole genome shotgun (WGS) entry which is preliminary data.</text>
</comment>
<organism evidence="2 3">
    <name type="scientific">Pullulanibacillus pueri</name>
    <dbReference type="NCBI Taxonomy" id="1437324"/>
    <lineage>
        <taxon>Bacteria</taxon>
        <taxon>Bacillati</taxon>
        <taxon>Bacillota</taxon>
        <taxon>Bacilli</taxon>
        <taxon>Bacillales</taxon>
        <taxon>Sporolactobacillaceae</taxon>
        <taxon>Pullulanibacillus</taxon>
    </lineage>
</organism>
<name>A0A8J2ZY87_9BACL</name>
<dbReference type="EMBL" id="BMFV01000027">
    <property type="protein sequence ID" value="GGH85660.1"/>
    <property type="molecule type" value="Genomic_DNA"/>
</dbReference>
<keyword evidence="1" id="KW-0472">Membrane</keyword>
<accession>A0A8J2ZY87</accession>
<feature type="transmembrane region" description="Helical" evidence="1">
    <location>
        <begin position="186"/>
        <end position="205"/>
    </location>
</feature>